<dbReference type="EMBL" id="BNJF01000009">
    <property type="protein sequence ID" value="GHO50897.1"/>
    <property type="molecule type" value="Genomic_DNA"/>
</dbReference>
<reference evidence="2" key="1">
    <citation type="submission" date="2020-10" db="EMBL/GenBank/DDBJ databases">
        <title>Taxonomic study of unclassified bacteria belonging to the class Ktedonobacteria.</title>
        <authorList>
            <person name="Yabe S."/>
            <person name="Wang C.M."/>
            <person name="Zheng Y."/>
            <person name="Sakai Y."/>
            <person name="Cavaletti L."/>
            <person name="Monciardini P."/>
            <person name="Donadio S."/>
        </authorList>
    </citation>
    <scope>NUCLEOTIDE SEQUENCE</scope>
    <source>
        <strain evidence="2">SOSP1-1</strain>
    </source>
</reference>
<dbReference type="AlphaFoldDB" id="A0A8J3I5V6"/>
<dbReference type="InterPro" id="IPR041657">
    <property type="entry name" value="HTH_17"/>
</dbReference>
<name>A0A8J3I5V6_9CHLR</name>
<dbReference type="NCBIfam" id="TIGR01764">
    <property type="entry name" value="excise"/>
    <property type="match status" value="1"/>
</dbReference>
<evidence type="ECO:0000259" key="1">
    <source>
        <dbReference type="Pfam" id="PF12728"/>
    </source>
</evidence>
<sequence length="180" mass="20600">MGENDDIPKLVGYLSVKEAAALLNVTDKMVYFYVENKRLQAVRVSNMLLIPREEVEQFQQRSVGRPRTKTPSWHSSTKDNALLVTSITANVQAGKQGALDKKLAKIRREGLHNFPGTVARYMIRFEGSPDQIEILLIWKTGIMPDQESREQHLQTFQEELSDVLDWETAQYHQGTVFMHA</sequence>
<dbReference type="SUPFAM" id="SSF46955">
    <property type="entry name" value="Putative DNA-binding domain"/>
    <property type="match status" value="1"/>
</dbReference>
<feature type="domain" description="Helix-turn-helix" evidence="1">
    <location>
        <begin position="13"/>
        <end position="61"/>
    </location>
</feature>
<dbReference type="Proteomes" id="UP000612362">
    <property type="component" value="Unassembled WGS sequence"/>
</dbReference>
<dbReference type="InterPro" id="IPR010093">
    <property type="entry name" value="SinI_DNA-bd"/>
</dbReference>
<accession>A0A8J3I5V6</accession>
<evidence type="ECO:0000313" key="2">
    <source>
        <dbReference type="EMBL" id="GHO50897.1"/>
    </source>
</evidence>
<evidence type="ECO:0000313" key="3">
    <source>
        <dbReference type="Proteomes" id="UP000612362"/>
    </source>
</evidence>
<dbReference type="InterPro" id="IPR009061">
    <property type="entry name" value="DNA-bd_dom_put_sf"/>
</dbReference>
<dbReference type="GO" id="GO:0003677">
    <property type="term" value="F:DNA binding"/>
    <property type="evidence" value="ECO:0007669"/>
    <property type="project" value="InterPro"/>
</dbReference>
<keyword evidence="3" id="KW-1185">Reference proteome</keyword>
<organism evidence="2 3">
    <name type="scientific">Ktedonospora formicarum</name>
    <dbReference type="NCBI Taxonomy" id="2778364"/>
    <lineage>
        <taxon>Bacteria</taxon>
        <taxon>Bacillati</taxon>
        <taxon>Chloroflexota</taxon>
        <taxon>Ktedonobacteria</taxon>
        <taxon>Ktedonobacterales</taxon>
        <taxon>Ktedonobacteraceae</taxon>
        <taxon>Ktedonospora</taxon>
    </lineage>
</organism>
<proteinExistence type="predicted"/>
<gene>
    <name evidence="2" type="ORF">KSX_90600</name>
</gene>
<dbReference type="Pfam" id="PF12728">
    <property type="entry name" value="HTH_17"/>
    <property type="match status" value="1"/>
</dbReference>
<comment type="caution">
    <text evidence="2">The sequence shown here is derived from an EMBL/GenBank/DDBJ whole genome shotgun (WGS) entry which is preliminary data.</text>
</comment>
<protein>
    <recommendedName>
        <fullName evidence="1">Helix-turn-helix domain-containing protein</fullName>
    </recommendedName>
</protein>
<dbReference type="RefSeq" id="WP_220199843.1">
    <property type="nucleotide sequence ID" value="NZ_BNJF01000009.1"/>
</dbReference>